<feature type="domain" description="Solute-binding protein family 3/N-terminal" evidence="3">
    <location>
        <begin position="43"/>
        <end position="271"/>
    </location>
</feature>
<dbReference type="EMBL" id="CP062796">
    <property type="protein sequence ID" value="QUL98277.1"/>
    <property type="molecule type" value="Genomic_DNA"/>
</dbReference>
<feature type="domain" description="Ionotropic glutamate receptor C-terminal" evidence="4">
    <location>
        <begin position="42"/>
        <end position="270"/>
    </location>
</feature>
<dbReference type="KEGG" id="fcz:IMF26_09650"/>
<dbReference type="Pfam" id="PF00497">
    <property type="entry name" value="SBP_bac_3"/>
    <property type="match status" value="1"/>
</dbReference>
<dbReference type="GO" id="GO:0016020">
    <property type="term" value="C:membrane"/>
    <property type="evidence" value="ECO:0007669"/>
    <property type="project" value="InterPro"/>
</dbReference>
<dbReference type="InterPro" id="IPR001638">
    <property type="entry name" value="Solute-binding_3/MltF_N"/>
</dbReference>
<evidence type="ECO:0000259" key="3">
    <source>
        <dbReference type="SMART" id="SM00062"/>
    </source>
</evidence>
<dbReference type="CDD" id="cd13624">
    <property type="entry name" value="PBP2_Arg_Lys_His"/>
    <property type="match status" value="1"/>
</dbReference>
<dbReference type="PANTHER" id="PTHR35936:SF17">
    <property type="entry name" value="ARGININE-BINDING EXTRACELLULAR PROTEIN ARTP"/>
    <property type="match status" value="1"/>
</dbReference>
<dbReference type="AlphaFoldDB" id="A0AAT9LAZ8"/>
<sequence length="271" mass="29815">MKKTFTLVVLSLVLISAVFVGGCAQKAANPPAQTKTDAPKRKLVAVGECTFAPFEFIDEKTGKPAGFDVELIQAIAEASGFEVEYKNLDWNSLIPALNNKEADLVVSGMTITDERALQVTFSDPYFTSGQAWAVKEGSPIKTISDLAGKTVAVQNNTTGDYAAQKLDARFKEEKKPGLIIKRFDNAADVFNELKAGGVDAIISDLPVIREYLKNHPEDKLIIPEPAFTVEYYGIAMRKQDKDIHELINKGLAKIKASGKYDEIYQKYFGKK</sequence>
<accession>A0AAT9LAZ8</accession>
<dbReference type="SUPFAM" id="SSF53850">
    <property type="entry name" value="Periplasmic binding protein-like II"/>
    <property type="match status" value="1"/>
</dbReference>
<gene>
    <name evidence="5" type="ORF">IMF26_09650</name>
</gene>
<protein>
    <submittedName>
        <fullName evidence="5">Basic amino acid ABC transporter substrate-binding protein</fullName>
    </submittedName>
</protein>
<dbReference type="InterPro" id="IPR001320">
    <property type="entry name" value="Iontro_rcpt_C"/>
</dbReference>
<dbReference type="SMART" id="SM00062">
    <property type="entry name" value="PBPb"/>
    <property type="match status" value="1"/>
</dbReference>
<dbReference type="GO" id="GO:0015276">
    <property type="term" value="F:ligand-gated monoatomic ion channel activity"/>
    <property type="evidence" value="ECO:0007669"/>
    <property type="project" value="InterPro"/>
</dbReference>
<evidence type="ECO:0000256" key="2">
    <source>
        <dbReference type="SAM" id="SignalP"/>
    </source>
</evidence>
<evidence type="ECO:0000256" key="1">
    <source>
        <dbReference type="ARBA" id="ARBA00022729"/>
    </source>
</evidence>
<reference evidence="5" key="2">
    <citation type="journal article" date="2023" name="Biology">
        <title>Prokaryotic Life Associated with Coal-Fire Gas Vents Revealed by Metagenomics.</title>
        <authorList>
            <person name="Kadnikov V.V."/>
            <person name="Mardanov A.V."/>
            <person name="Beletsky A.V."/>
            <person name="Karnachuk O.V."/>
            <person name="Ravin N.V."/>
        </authorList>
    </citation>
    <scope>NUCLEOTIDE SEQUENCE</scope>
    <source>
        <strain evidence="5">Bu02</strain>
    </source>
</reference>
<feature type="chain" id="PRO_5043770393" evidence="2">
    <location>
        <begin position="21"/>
        <end position="271"/>
    </location>
</feature>
<dbReference type="SMART" id="SM00079">
    <property type="entry name" value="PBPe"/>
    <property type="match status" value="1"/>
</dbReference>
<evidence type="ECO:0000313" key="5">
    <source>
        <dbReference type="EMBL" id="QUL98277.1"/>
    </source>
</evidence>
<dbReference type="Gene3D" id="3.40.190.10">
    <property type="entry name" value="Periplasmic binding protein-like II"/>
    <property type="match status" value="2"/>
</dbReference>
<feature type="signal peptide" evidence="2">
    <location>
        <begin position="1"/>
        <end position="20"/>
    </location>
</feature>
<reference evidence="5" key="1">
    <citation type="submission" date="2020-10" db="EMBL/GenBank/DDBJ databases">
        <authorList>
            <person name="Kadnikov V."/>
            <person name="Beletsky A.V."/>
            <person name="Mardanov A.V."/>
            <person name="Karnachuk O.V."/>
            <person name="Ravin N.V."/>
        </authorList>
    </citation>
    <scope>NUCLEOTIDE SEQUENCE</scope>
    <source>
        <strain evidence="5">Bu02</strain>
    </source>
</reference>
<dbReference type="PANTHER" id="PTHR35936">
    <property type="entry name" value="MEMBRANE-BOUND LYTIC MUREIN TRANSGLYCOSYLASE F"/>
    <property type="match status" value="1"/>
</dbReference>
<evidence type="ECO:0000259" key="4">
    <source>
        <dbReference type="SMART" id="SM00079"/>
    </source>
</evidence>
<keyword evidence="1 2" id="KW-0732">Signal</keyword>
<name>A0AAT9LAZ8_9FIRM</name>
<proteinExistence type="predicted"/>
<organism evidence="5">
    <name type="scientific">Candidatus Fermentithermobacillus carboniphilus</name>
    <dbReference type="NCBI Taxonomy" id="3085328"/>
    <lineage>
        <taxon>Bacteria</taxon>
        <taxon>Bacillati</taxon>
        <taxon>Bacillota</taxon>
        <taxon>Candidatus Fermentithermobacillia</taxon>
        <taxon>Candidatus Fermentithermobacillales</taxon>
        <taxon>Candidatus Fermentithermobacillaceae</taxon>
        <taxon>Candidatus Fermentithermobacillus</taxon>
    </lineage>
</organism>
<dbReference type="PROSITE" id="PS51257">
    <property type="entry name" value="PROKAR_LIPOPROTEIN"/>
    <property type="match status" value="1"/>
</dbReference>